<organism evidence="2 3">
    <name type="scientific">Trichoderma lentiforme</name>
    <dbReference type="NCBI Taxonomy" id="1567552"/>
    <lineage>
        <taxon>Eukaryota</taxon>
        <taxon>Fungi</taxon>
        <taxon>Dikarya</taxon>
        <taxon>Ascomycota</taxon>
        <taxon>Pezizomycotina</taxon>
        <taxon>Sordariomycetes</taxon>
        <taxon>Hypocreomycetidae</taxon>
        <taxon>Hypocreales</taxon>
        <taxon>Hypocreaceae</taxon>
        <taxon>Trichoderma</taxon>
    </lineage>
</organism>
<gene>
    <name evidence="2" type="ORF">CFAM422_006837</name>
</gene>
<feature type="region of interest" description="Disordered" evidence="1">
    <location>
        <begin position="1"/>
        <end position="27"/>
    </location>
</feature>
<dbReference type="EMBL" id="QLNT01000011">
    <property type="protein sequence ID" value="KAF3069919.1"/>
    <property type="molecule type" value="Genomic_DNA"/>
</dbReference>
<evidence type="ECO:0000313" key="3">
    <source>
        <dbReference type="Proteomes" id="UP000801864"/>
    </source>
</evidence>
<keyword evidence="3" id="KW-1185">Reference proteome</keyword>
<evidence type="ECO:0000256" key="1">
    <source>
        <dbReference type="SAM" id="MobiDB-lite"/>
    </source>
</evidence>
<evidence type="ECO:0000313" key="2">
    <source>
        <dbReference type="EMBL" id="KAF3069919.1"/>
    </source>
</evidence>
<sequence>MDQNMDQDWHCHRRRLRRGSNADGQAEYRAPAIQMPLAVVLTIHSRGHFPRIPSILGPGRLSWLIPHLPPIFHIAHAPASPRTPTREN</sequence>
<dbReference type="AlphaFoldDB" id="A0A9P5CAZ9"/>
<protein>
    <submittedName>
        <fullName evidence="2">Uncharacterized protein</fullName>
    </submittedName>
</protein>
<name>A0A9P5CAZ9_9HYPO</name>
<proteinExistence type="predicted"/>
<dbReference type="Proteomes" id="UP000801864">
    <property type="component" value="Unassembled WGS sequence"/>
</dbReference>
<reference evidence="2 3" key="1">
    <citation type="submission" date="2018-06" db="EMBL/GenBank/DDBJ databases">
        <title>Genome analysis of cellulolytic fungus Trichoderma lentiforme CFAM-422.</title>
        <authorList>
            <person name="Steindorff A.S."/>
            <person name="Formighieri E.F."/>
            <person name="Midorikawa G.E.O."/>
            <person name="Tamietti M.S."/>
            <person name="Ramos E.Z."/>
            <person name="Silva A.S."/>
            <person name="Bon E.P.S."/>
            <person name="Mendes T.D."/>
            <person name="Damaso M.C.T."/>
            <person name="Favaro L.C.L."/>
        </authorList>
    </citation>
    <scope>NUCLEOTIDE SEQUENCE [LARGE SCALE GENOMIC DNA]</scope>
    <source>
        <strain evidence="2 3">CFAM-422</strain>
    </source>
</reference>
<accession>A0A9P5CAZ9</accession>
<comment type="caution">
    <text evidence="2">The sequence shown here is derived from an EMBL/GenBank/DDBJ whole genome shotgun (WGS) entry which is preliminary data.</text>
</comment>